<keyword evidence="2" id="KW-1185">Reference proteome</keyword>
<accession>A0ABX8ZAI5</accession>
<evidence type="ECO:0000313" key="1">
    <source>
        <dbReference type="EMBL" id="QZA78143.1"/>
    </source>
</evidence>
<name>A0ABX8ZAI5_9NEIS</name>
<dbReference type="EMBL" id="CP081150">
    <property type="protein sequence ID" value="QZA78143.1"/>
    <property type="molecule type" value="Genomic_DNA"/>
</dbReference>
<organism evidence="1 2">
    <name type="scientific">Deefgea tanakiae</name>
    <dbReference type="NCBI Taxonomy" id="2865840"/>
    <lineage>
        <taxon>Bacteria</taxon>
        <taxon>Pseudomonadati</taxon>
        <taxon>Pseudomonadota</taxon>
        <taxon>Betaproteobacteria</taxon>
        <taxon>Neisseriales</taxon>
        <taxon>Chitinibacteraceae</taxon>
        <taxon>Deefgea</taxon>
    </lineage>
</organism>
<reference evidence="1 2" key="1">
    <citation type="submission" date="2021-08" db="EMBL/GenBank/DDBJ databases">
        <title>complete genome sequencing of Deefgea sp. D25.</title>
        <authorList>
            <person name="Bae J.-W."/>
            <person name="Gim D.-H."/>
        </authorList>
    </citation>
    <scope>NUCLEOTIDE SEQUENCE [LARGE SCALE GENOMIC DNA]</scope>
    <source>
        <strain evidence="1 2">D25</strain>
    </source>
</reference>
<gene>
    <name evidence="1" type="ORF">K4H28_01535</name>
</gene>
<protein>
    <submittedName>
        <fullName evidence="1">Uncharacterized protein</fullName>
    </submittedName>
</protein>
<dbReference type="RefSeq" id="WP_221006518.1">
    <property type="nucleotide sequence ID" value="NZ_CP081150.1"/>
</dbReference>
<evidence type="ECO:0000313" key="2">
    <source>
        <dbReference type="Proteomes" id="UP000825679"/>
    </source>
</evidence>
<dbReference type="Proteomes" id="UP000825679">
    <property type="component" value="Chromosome"/>
</dbReference>
<proteinExistence type="predicted"/>
<sequence>MSIKADLLMPKPERRKTANHQVAAFNLFDWYQCCSAKAVNVGFAVVAIGTT</sequence>